<name>A0A286DVG0_9ACTN</name>
<feature type="domain" description="Oxidoreductase DRL-like catalytic" evidence="2">
    <location>
        <begin position="253"/>
        <end position="361"/>
    </location>
</feature>
<evidence type="ECO:0000259" key="2">
    <source>
        <dbReference type="Pfam" id="PF21135"/>
    </source>
</evidence>
<reference evidence="3 4" key="1">
    <citation type="submission" date="2017-09" db="EMBL/GenBank/DDBJ databases">
        <authorList>
            <person name="Ehlers B."/>
            <person name="Leendertz F.H."/>
        </authorList>
    </citation>
    <scope>NUCLEOTIDE SEQUENCE [LARGE SCALE GENOMIC DNA]</scope>
    <source>
        <strain evidence="3 4">CGMCC 4.7095</strain>
    </source>
</reference>
<dbReference type="InterPro" id="IPR048423">
    <property type="entry name" value="DRL_cat"/>
</dbReference>
<dbReference type="InterPro" id="IPR036291">
    <property type="entry name" value="NAD(P)-bd_dom_sf"/>
</dbReference>
<feature type="region of interest" description="Disordered" evidence="1">
    <location>
        <begin position="1"/>
        <end position="25"/>
    </location>
</feature>
<feature type="compositionally biased region" description="Polar residues" evidence="1">
    <location>
        <begin position="16"/>
        <end position="25"/>
    </location>
</feature>
<dbReference type="PANTHER" id="PTHR37850">
    <property type="entry name" value="STRU PROTEIN"/>
    <property type="match status" value="1"/>
</dbReference>
<organism evidence="3 4">
    <name type="scientific">Streptomyces zhaozhouensis</name>
    <dbReference type="NCBI Taxonomy" id="1300267"/>
    <lineage>
        <taxon>Bacteria</taxon>
        <taxon>Bacillati</taxon>
        <taxon>Actinomycetota</taxon>
        <taxon>Actinomycetes</taxon>
        <taxon>Kitasatosporales</taxon>
        <taxon>Streptomycetaceae</taxon>
        <taxon>Streptomyces</taxon>
    </lineage>
</organism>
<dbReference type="Proteomes" id="UP000219072">
    <property type="component" value="Unassembled WGS sequence"/>
</dbReference>
<evidence type="ECO:0000313" key="3">
    <source>
        <dbReference type="EMBL" id="SOD62638.1"/>
    </source>
</evidence>
<dbReference type="Pfam" id="PF21135">
    <property type="entry name" value="DRL_cat"/>
    <property type="match status" value="1"/>
</dbReference>
<dbReference type="AlphaFoldDB" id="A0A286DVG0"/>
<gene>
    <name evidence="3" type="ORF">SAMN06297387_10711</name>
</gene>
<proteinExistence type="predicted"/>
<feature type="compositionally biased region" description="Basic and acidic residues" evidence="1">
    <location>
        <begin position="1"/>
        <end position="12"/>
    </location>
</feature>
<protein>
    <submittedName>
        <fullName evidence="3">Predicted homoserine dehydrogenase, contains C-terminal SAF domain</fullName>
    </submittedName>
</protein>
<evidence type="ECO:0000313" key="4">
    <source>
        <dbReference type="Proteomes" id="UP000219072"/>
    </source>
</evidence>
<accession>A0A286DVG0</accession>
<dbReference type="SUPFAM" id="SSF51735">
    <property type="entry name" value="NAD(P)-binding Rossmann-fold domains"/>
    <property type="match status" value="1"/>
</dbReference>
<evidence type="ECO:0000256" key="1">
    <source>
        <dbReference type="SAM" id="MobiDB-lite"/>
    </source>
</evidence>
<dbReference type="EMBL" id="OCNE01000007">
    <property type="protein sequence ID" value="SOD62638.1"/>
    <property type="molecule type" value="Genomic_DNA"/>
</dbReference>
<keyword evidence="4" id="KW-1185">Reference proteome</keyword>
<dbReference type="Gene3D" id="3.40.50.720">
    <property type="entry name" value="NAD(P)-binding Rossmann-like Domain"/>
    <property type="match status" value="1"/>
</dbReference>
<dbReference type="PANTHER" id="PTHR37850:SF3">
    <property type="entry name" value="BLR7815 PROTEIN"/>
    <property type="match status" value="1"/>
</dbReference>
<sequence>MARSAEFVERHPMTPSPTGTASQDRTVGYALTGACGGFARTLLATTRRTDGVRPTVLCDRDTEGVHALARSLGHGADELVTAGTPEEVAEITRSGRIAVVGEIDLLAGADYDILVEATGSPAAGHRAARRALLDGRHVAMVSKEVDSVAGVALATLAADRGLVYTPAEGDQPANLILWYERLSGLGLEILALGKSGEYDLVYDPEAGTVTQLGTTLPAPGLGALLRLGDDVPATLAARAEAVAGLKRSAAADHCEMAVVASATGFTADTPALRYPVARVSELADVYAHREHGGVRDRDGVLDVFSVLRLPEEASFAGGVFAVVRTHDDETWETLRAKGHLVSRDGRYGCLYLPFHAMGVETPATLRRAVREGAGVSSRPPRQHAVLAGRAATDLPAGTTLTLHGHHHEVTGVAPVLHAVDEVPADTAPFYLAAGSRLARDVAEGTLLTLDDLDRPDPELLAAWRAGRSLPRA</sequence>